<reference evidence="1 2" key="2">
    <citation type="submission" date="2019-11" db="EMBL/GenBank/DDBJ databases">
        <title>A de novo genome assembly of a pear dwarfing rootstock.</title>
        <authorList>
            <person name="Wang F."/>
            <person name="Wang J."/>
            <person name="Li S."/>
            <person name="Zhang Y."/>
            <person name="Fang M."/>
            <person name="Ma L."/>
            <person name="Zhao Y."/>
            <person name="Jiang S."/>
        </authorList>
    </citation>
    <scope>NUCLEOTIDE SEQUENCE [LARGE SCALE GENOMIC DNA]</scope>
    <source>
        <strain evidence="1">S2</strain>
        <tissue evidence="1">Leaf</tissue>
    </source>
</reference>
<dbReference type="EMBL" id="SMOL01000513">
    <property type="protein sequence ID" value="KAB2609795.1"/>
    <property type="molecule type" value="Genomic_DNA"/>
</dbReference>
<dbReference type="Proteomes" id="UP000327157">
    <property type="component" value="Unassembled WGS sequence"/>
</dbReference>
<accession>A0A5N5G313</accession>
<evidence type="ECO:0000313" key="2">
    <source>
        <dbReference type="Proteomes" id="UP000327157"/>
    </source>
</evidence>
<proteinExistence type="predicted"/>
<organism evidence="1 2">
    <name type="scientific">Pyrus ussuriensis x Pyrus communis</name>
    <dbReference type="NCBI Taxonomy" id="2448454"/>
    <lineage>
        <taxon>Eukaryota</taxon>
        <taxon>Viridiplantae</taxon>
        <taxon>Streptophyta</taxon>
        <taxon>Embryophyta</taxon>
        <taxon>Tracheophyta</taxon>
        <taxon>Spermatophyta</taxon>
        <taxon>Magnoliopsida</taxon>
        <taxon>eudicotyledons</taxon>
        <taxon>Gunneridae</taxon>
        <taxon>Pentapetalae</taxon>
        <taxon>rosids</taxon>
        <taxon>fabids</taxon>
        <taxon>Rosales</taxon>
        <taxon>Rosaceae</taxon>
        <taxon>Amygdaloideae</taxon>
        <taxon>Maleae</taxon>
        <taxon>Pyrus</taxon>
    </lineage>
</organism>
<name>A0A5N5G313_9ROSA</name>
<protein>
    <submittedName>
        <fullName evidence="1">S2-RNase</fullName>
    </submittedName>
</protein>
<sequence>MKVEWLGFNDFCKWERKWTEVKRLGCGNNGIPKRSDFAWFYRDRMGENGTAIMKSGAGNAKASWKGKEMHCKVCGSACECMFWCWKCKRELEMHVSACFGTGNEKGSWKCM</sequence>
<evidence type="ECO:0000313" key="1">
    <source>
        <dbReference type="EMBL" id="KAB2609795.1"/>
    </source>
</evidence>
<keyword evidence="2" id="KW-1185">Reference proteome</keyword>
<comment type="caution">
    <text evidence="1">The sequence shown here is derived from an EMBL/GenBank/DDBJ whole genome shotgun (WGS) entry which is preliminary data.</text>
</comment>
<gene>
    <name evidence="1" type="ORF">D8674_040161</name>
</gene>
<reference evidence="1 2" key="1">
    <citation type="submission" date="2019-09" db="EMBL/GenBank/DDBJ databases">
        <authorList>
            <person name="Ou C."/>
        </authorList>
    </citation>
    <scope>NUCLEOTIDE SEQUENCE [LARGE SCALE GENOMIC DNA]</scope>
    <source>
        <strain evidence="1">S2</strain>
        <tissue evidence="1">Leaf</tissue>
    </source>
</reference>
<dbReference type="AlphaFoldDB" id="A0A5N5G313"/>